<dbReference type="InterPro" id="IPR029058">
    <property type="entry name" value="AB_hydrolase_fold"/>
</dbReference>
<organism evidence="11 12">
    <name type="scientific">Bombyx mori</name>
    <name type="common">Silk moth</name>
    <dbReference type="NCBI Taxonomy" id="7091"/>
    <lineage>
        <taxon>Eukaryota</taxon>
        <taxon>Metazoa</taxon>
        <taxon>Ecdysozoa</taxon>
        <taxon>Arthropoda</taxon>
        <taxon>Hexapoda</taxon>
        <taxon>Insecta</taxon>
        <taxon>Pterygota</taxon>
        <taxon>Neoptera</taxon>
        <taxon>Endopterygota</taxon>
        <taxon>Lepidoptera</taxon>
        <taxon>Glossata</taxon>
        <taxon>Ditrysia</taxon>
        <taxon>Bombycoidea</taxon>
        <taxon>Bombycidae</taxon>
        <taxon>Bombycinae</taxon>
        <taxon>Bombyx</taxon>
    </lineage>
</organism>
<dbReference type="GO" id="GO:0016788">
    <property type="term" value="F:hydrolase activity, acting on ester bonds"/>
    <property type="evidence" value="ECO:0007669"/>
    <property type="project" value="InterPro"/>
</dbReference>
<sequence length="390" mass="43866">MSFKTFKLISALVFLTFKRGVATEDSSGTVPSFSSIAEALGYDCIVHTITTKDGYILTLFNIPGNKTRPIFFMHGFGDSSRTFIVRGNTSMLVSVAKAGYDVWAGNMRGNEYSRDHVTLNADIDVAAYWNFSYHEVGVYDLPAQIDYILNKTQQNRLSVISHSQGSAVFFVLLSTYPEYNEKIRPLITLGPLSYAQNIRPPVRLLILIAPVLEVIFKALNQYELFDRTTRLIVELLCSLRPFGGELCEAILLSTAGQSDDTFKGGFIRTVINYYPVSTSVKNSLHVAQNSNSRRFAQYDYGPAANIARYGNALPPAYDLSKVNCSVAILMAKNDKLSPIEDNVMLNNSLPNVVVYEFVERSPMNHYDFVWGEDMYLILHPFILKLLERYQ</sequence>
<keyword evidence="12" id="KW-1185">Reference proteome</keyword>
<dbReference type="EnsemblMetazoa" id="XM_038012565.1">
    <property type="protein sequence ID" value="XP_037868493.1"/>
    <property type="gene ID" value="LOC101739454"/>
</dbReference>
<keyword evidence="3 7" id="KW-0378">Hydrolase</keyword>
<feature type="domain" description="AB hydrolase-1" evidence="10">
    <location>
        <begin position="69"/>
        <end position="195"/>
    </location>
</feature>
<evidence type="ECO:0000256" key="4">
    <source>
        <dbReference type="ARBA" id="ARBA00022963"/>
    </source>
</evidence>
<keyword evidence="2 9" id="KW-0732">Signal</keyword>
<dbReference type="AlphaFoldDB" id="A0A8R2QXI6"/>
<keyword evidence="6" id="KW-0325">Glycoprotein</keyword>
<evidence type="ECO:0000259" key="10">
    <source>
        <dbReference type="Pfam" id="PF00561"/>
    </source>
</evidence>
<proteinExistence type="inferred from homology"/>
<dbReference type="Pfam" id="PF00561">
    <property type="entry name" value="Abhydrolase_1"/>
    <property type="match status" value="1"/>
</dbReference>
<dbReference type="RefSeq" id="XP_037868493.1">
    <property type="nucleotide sequence ID" value="XM_038012565.2"/>
</dbReference>
<evidence type="ECO:0000256" key="7">
    <source>
        <dbReference type="PIRNR" id="PIRNR000862"/>
    </source>
</evidence>
<evidence type="ECO:0000256" key="5">
    <source>
        <dbReference type="ARBA" id="ARBA00023098"/>
    </source>
</evidence>
<dbReference type="KEGG" id="bmor:101739454"/>
<evidence type="ECO:0000256" key="1">
    <source>
        <dbReference type="ARBA" id="ARBA00010701"/>
    </source>
</evidence>
<reference evidence="11" key="2">
    <citation type="submission" date="2022-06" db="UniProtKB">
        <authorList>
            <consortium name="EnsemblMetazoa"/>
        </authorList>
    </citation>
    <scope>IDENTIFICATION</scope>
    <source>
        <strain evidence="11">p50T (Dazao)</strain>
    </source>
</reference>
<dbReference type="SUPFAM" id="SSF53474">
    <property type="entry name" value="alpha/beta-Hydrolases"/>
    <property type="match status" value="1"/>
</dbReference>
<dbReference type="GeneID" id="101739454"/>
<comment type="similarity">
    <text evidence="1 7">Belongs to the AB hydrolase superfamily. Lipase family.</text>
</comment>
<keyword evidence="5" id="KW-0443">Lipid metabolism</keyword>
<evidence type="ECO:0000256" key="8">
    <source>
        <dbReference type="PIRSR" id="PIRSR000862-1"/>
    </source>
</evidence>
<feature type="active site" description="Charge relay system" evidence="8">
    <location>
        <position position="365"/>
    </location>
</feature>
<name>A0A8R2QXI6_BOMMO</name>
<dbReference type="FunFam" id="3.40.50.1820:FF:000057">
    <property type="entry name" value="Lipase"/>
    <property type="match status" value="1"/>
</dbReference>
<dbReference type="Proteomes" id="UP000005204">
    <property type="component" value="Unassembled WGS sequence"/>
</dbReference>
<evidence type="ECO:0000256" key="6">
    <source>
        <dbReference type="ARBA" id="ARBA00023180"/>
    </source>
</evidence>
<dbReference type="PIRSF" id="PIRSF000862">
    <property type="entry name" value="Steryl_ester_lip"/>
    <property type="match status" value="1"/>
</dbReference>
<dbReference type="SMR" id="A0A8R2QXI6"/>
<dbReference type="InterPro" id="IPR000073">
    <property type="entry name" value="AB_hydrolase_1"/>
</dbReference>
<accession>A0A8R2QXI6</accession>
<evidence type="ECO:0000256" key="9">
    <source>
        <dbReference type="SAM" id="SignalP"/>
    </source>
</evidence>
<dbReference type="Gene3D" id="3.40.50.1820">
    <property type="entry name" value="alpha/beta hydrolase"/>
    <property type="match status" value="1"/>
</dbReference>
<feature type="active site" description="Charge relay system" evidence="8">
    <location>
        <position position="334"/>
    </location>
</feature>
<evidence type="ECO:0000256" key="2">
    <source>
        <dbReference type="ARBA" id="ARBA00022729"/>
    </source>
</evidence>
<feature type="active site" description="Nucleophile" evidence="8">
    <location>
        <position position="163"/>
    </location>
</feature>
<evidence type="ECO:0000256" key="3">
    <source>
        <dbReference type="ARBA" id="ARBA00022801"/>
    </source>
</evidence>
<keyword evidence="4 7" id="KW-0442">Lipid degradation</keyword>
<feature type="signal peptide" evidence="9">
    <location>
        <begin position="1"/>
        <end position="23"/>
    </location>
</feature>
<dbReference type="GO" id="GO:0016042">
    <property type="term" value="P:lipid catabolic process"/>
    <property type="evidence" value="ECO:0007669"/>
    <property type="project" value="UniProtKB-KW"/>
</dbReference>
<dbReference type="PANTHER" id="PTHR11005">
    <property type="entry name" value="LYSOSOMAL ACID LIPASE-RELATED"/>
    <property type="match status" value="1"/>
</dbReference>
<reference evidence="12" key="1">
    <citation type="journal article" date="2008" name="Insect Biochem. Mol. Biol.">
        <title>The genome of a lepidopteran model insect, the silkworm Bombyx mori.</title>
        <authorList>
            <consortium name="International Silkworm Genome Consortium"/>
        </authorList>
    </citation>
    <scope>NUCLEOTIDE SEQUENCE [LARGE SCALE GENOMIC DNA]</scope>
    <source>
        <strain evidence="12">p50T</strain>
    </source>
</reference>
<feature type="chain" id="PRO_5035923270" description="Lipase" evidence="9">
    <location>
        <begin position="24"/>
        <end position="390"/>
    </location>
</feature>
<dbReference type="InterPro" id="IPR025483">
    <property type="entry name" value="Lipase_euk"/>
</dbReference>
<protein>
    <recommendedName>
        <fullName evidence="7">Lipase</fullName>
    </recommendedName>
</protein>
<evidence type="ECO:0000313" key="11">
    <source>
        <dbReference type="EnsemblMetazoa" id="XP_037868493.1"/>
    </source>
</evidence>
<evidence type="ECO:0000313" key="12">
    <source>
        <dbReference type="Proteomes" id="UP000005204"/>
    </source>
</evidence>